<sequence>MPYREDGQFGHRFTLRLALEERDNARLNWIERTDRPYVEGMEPDTWTDLFQLVHGQSRVFNGWNESQDDSGATLVTFVDPPSIREEPYARRTLQFWIVALDGNGEDWAVWQGIQQLACSDTGAIVTQTLEQTGRDHGDDGEPPYPEGFSPY</sequence>
<evidence type="ECO:0000313" key="3">
    <source>
        <dbReference type="Proteomes" id="UP000264492"/>
    </source>
</evidence>
<evidence type="ECO:0000313" key="2">
    <source>
        <dbReference type="EMBL" id="RDZ26380.1"/>
    </source>
</evidence>
<reference evidence="2 3" key="1">
    <citation type="submission" date="2018-08" db="EMBL/GenBank/DDBJ databases">
        <title>Lysobacter sp. zong2l5, whole genome shotgun sequence.</title>
        <authorList>
            <person name="Zhang X."/>
            <person name="Feng G."/>
            <person name="Zhu H."/>
        </authorList>
    </citation>
    <scope>NUCLEOTIDE SEQUENCE [LARGE SCALE GENOMIC DNA]</scope>
    <source>
        <strain evidence="3">zong2l5</strain>
    </source>
</reference>
<dbReference type="EMBL" id="QTSU01000003">
    <property type="protein sequence ID" value="RDZ26380.1"/>
    <property type="molecule type" value="Genomic_DNA"/>
</dbReference>
<accession>A0A371JXL2</accession>
<proteinExistence type="predicted"/>
<dbReference type="AlphaFoldDB" id="A0A371JXL2"/>
<name>A0A371JXL2_9GAMM</name>
<protein>
    <submittedName>
        <fullName evidence="2">Uncharacterized protein</fullName>
    </submittedName>
</protein>
<feature type="region of interest" description="Disordered" evidence="1">
    <location>
        <begin position="131"/>
        <end position="151"/>
    </location>
</feature>
<gene>
    <name evidence="2" type="ORF">DX914_15345</name>
</gene>
<keyword evidence="3" id="KW-1185">Reference proteome</keyword>
<dbReference type="Proteomes" id="UP000264492">
    <property type="component" value="Unassembled WGS sequence"/>
</dbReference>
<organism evidence="2 3">
    <name type="scientific">Lysobacter silvisoli</name>
    <dbReference type="NCBI Taxonomy" id="2293254"/>
    <lineage>
        <taxon>Bacteria</taxon>
        <taxon>Pseudomonadati</taxon>
        <taxon>Pseudomonadota</taxon>
        <taxon>Gammaproteobacteria</taxon>
        <taxon>Lysobacterales</taxon>
        <taxon>Lysobacteraceae</taxon>
        <taxon>Lysobacter</taxon>
    </lineage>
</organism>
<evidence type="ECO:0000256" key="1">
    <source>
        <dbReference type="SAM" id="MobiDB-lite"/>
    </source>
</evidence>
<comment type="caution">
    <text evidence="2">The sequence shown here is derived from an EMBL/GenBank/DDBJ whole genome shotgun (WGS) entry which is preliminary data.</text>
</comment>